<dbReference type="Proteomes" id="UP000269396">
    <property type="component" value="Unassembled WGS sequence"/>
</dbReference>
<dbReference type="EMBL" id="UZAL01031340">
    <property type="protein sequence ID" value="VDP57723.1"/>
    <property type="molecule type" value="Genomic_DNA"/>
</dbReference>
<organism evidence="1 2">
    <name type="scientific">Schistosoma mattheei</name>
    <dbReference type="NCBI Taxonomy" id="31246"/>
    <lineage>
        <taxon>Eukaryota</taxon>
        <taxon>Metazoa</taxon>
        <taxon>Spiralia</taxon>
        <taxon>Lophotrochozoa</taxon>
        <taxon>Platyhelminthes</taxon>
        <taxon>Trematoda</taxon>
        <taxon>Digenea</taxon>
        <taxon>Strigeidida</taxon>
        <taxon>Schistosomatoidea</taxon>
        <taxon>Schistosomatidae</taxon>
        <taxon>Schistosoma</taxon>
    </lineage>
</organism>
<evidence type="ECO:0000313" key="2">
    <source>
        <dbReference type="Proteomes" id="UP000269396"/>
    </source>
</evidence>
<keyword evidence="2" id="KW-1185">Reference proteome</keyword>
<protein>
    <submittedName>
        <fullName evidence="1">Uncharacterized protein</fullName>
    </submittedName>
</protein>
<gene>
    <name evidence="1" type="ORF">SMTD_LOCUS11307</name>
</gene>
<evidence type="ECO:0000313" key="1">
    <source>
        <dbReference type="EMBL" id="VDP57723.1"/>
    </source>
</evidence>
<name>A0A183PAC1_9TREM</name>
<sequence length="185" mass="21164">MTKEDVTDVNIVAHFLTFIEKEAYSLLKYLALPEKPISPPYATLNELLLDYVRCTNFEFRKRGKFRKMIHRDIENSTTSLRHPKPVSTQGYADNLPDMVCPSYSYISDEISYKSEENMLSDSNHDRKPGAVLMNADFSYDSSLFNDILNKFEENISEESTPDVISHITYPHNAFASCGKLGQCET</sequence>
<accession>A0A183PAC1</accession>
<proteinExistence type="predicted"/>
<reference evidence="1 2" key="1">
    <citation type="submission" date="2018-11" db="EMBL/GenBank/DDBJ databases">
        <authorList>
            <consortium name="Pathogen Informatics"/>
        </authorList>
    </citation>
    <scope>NUCLEOTIDE SEQUENCE [LARGE SCALE GENOMIC DNA]</scope>
    <source>
        <strain>Denwood</strain>
        <strain evidence="2">Zambia</strain>
    </source>
</reference>
<dbReference type="AlphaFoldDB" id="A0A183PAC1"/>